<proteinExistence type="predicted"/>
<dbReference type="AlphaFoldDB" id="A0AB39QN16"/>
<keyword evidence="2" id="KW-1133">Transmembrane helix</keyword>
<dbReference type="EMBL" id="CP163441">
    <property type="protein sequence ID" value="XDQ44049.1"/>
    <property type="molecule type" value="Genomic_DNA"/>
</dbReference>
<feature type="compositionally biased region" description="Basic residues" evidence="1">
    <location>
        <begin position="1"/>
        <end position="18"/>
    </location>
</feature>
<sequence>MSRTKRSRTRSTVRKRAPRISSRTVTAPGPSAATAPERGSPQPAPARDHILPHAPPRRPARMRISETNPWSVAVMSFFFLTGLGVCVLGVALGTSVTLDIVAPGEWPTPWQTTVVATGVVTLEILLGTVLACLCSLMYNYTARFSGGVEVALTGDLSDPAPAAQALRAMTRAHIRARRRLHAFLPANSLAGGRPHRRHRGGSSPPDADTGEPPQEP</sequence>
<feature type="domain" description="DUF3566" evidence="3">
    <location>
        <begin position="109"/>
        <end position="153"/>
    </location>
</feature>
<dbReference type="InterPro" id="IPR021949">
    <property type="entry name" value="DUF3566_TM"/>
</dbReference>
<evidence type="ECO:0000313" key="4">
    <source>
        <dbReference type="EMBL" id="XDQ44049.1"/>
    </source>
</evidence>
<evidence type="ECO:0000256" key="2">
    <source>
        <dbReference type="SAM" id="Phobius"/>
    </source>
</evidence>
<keyword evidence="2" id="KW-0472">Membrane</keyword>
<feature type="region of interest" description="Disordered" evidence="1">
    <location>
        <begin position="188"/>
        <end position="216"/>
    </location>
</feature>
<feature type="transmembrane region" description="Helical" evidence="2">
    <location>
        <begin position="70"/>
        <end position="94"/>
    </location>
</feature>
<name>A0AB39QN16_9ACTN</name>
<reference evidence="4" key="1">
    <citation type="submission" date="2024-07" db="EMBL/GenBank/DDBJ databases">
        <authorList>
            <person name="Yu S.T."/>
        </authorList>
    </citation>
    <scope>NUCLEOTIDE SEQUENCE</scope>
    <source>
        <strain evidence="4">R39</strain>
    </source>
</reference>
<evidence type="ECO:0000256" key="1">
    <source>
        <dbReference type="SAM" id="MobiDB-lite"/>
    </source>
</evidence>
<organism evidence="4">
    <name type="scientific">Streptomyces sp. R39</name>
    <dbReference type="NCBI Taxonomy" id="3238631"/>
    <lineage>
        <taxon>Bacteria</taxon>
        <taxon>Bacillati</taxon>
        <taxon>Actinomycetota</taxon>
        <taxon>Actinomycetes</taxon>
        <taxon>Kitasatosporales</taxon>
        <taxon>Streptomycetaceae</taxon>
        <taxon>Streptomyces</taxon>
    </lineage>
</organism>
<feature type="region of interest" description="Disordered" evidence="1">
    <location>
        <begin position="1"/>
        <end position="61"/>
    </location>
</feature>
<dbReference type="Pfam" id="PF12089">
    <property type="entry name" value="DUF3566"/>
    <property type="match status" value="1"/>
</dbReference>
<evidence type="ECO:0000259" key="3">
    <source>
        <dbReference type="Pfam" id="PF12089"/>
    </source>
</evidence>
<feature type="transmembrane region" description="Helical" evidence="2">
    <location>
        <begin position="114"/>
        <end position="138"/>
    </location>
</feature>
<protein>
    <submittedName>
        <fullName evidence="4">DUF3566 domain-containing protein</fullName>
    </submittedName>
</protein>
<keyword evidence="2" id="KW-0812">Transmembrane</keyword>
<accession>A0AB39QN16</accession>
<gene>
    <name evidence="4" type="ORF">AB5J52_18240</name>
</gene>
<dbReference type="RefSeq" id="WP_369223045.1">
    <property type="nucleotide sequence ID" value="NZ_CP163441.1"/>
</dbReference>